<feature type="binding site" evidence="13">
    <location>
        <position position="267"/>
    </location>
    <ligand>
        <name>[2Fe-2S] cluster</name>
        <dbReference type="ChEBI" id="CHEBI:190135"/>
    </ligand>
</feature>
<dbReference type="SFLD" id="SFLDG01060">
    <property type="entry name" value="BATS_domain_containing"/>
    <property type="match status" value="1"/>
</dbReference>
<sequence length="322" mass="35733">MLETIKQKALEGIPSTVDEALELNLRYTADELADAADEVRLKFCGDVIDTCSIVNARSGRCTEDCKWCAQSRYHSTGIDEYEFVPEAEAMHAARLNKEAGVRRYSLVTSGRKVAPGDIKRFCDLYRKVDAETGIYMCASMGLLNRDELQQLRQAGVRRYHCNLETSASFFPSLCSTHTHEDKLRTIKAAREVGMEICCGGIIGMGESMRQRLELAEEAREAGAVSIPINILNPIKGTMLENVPLIGEEEIVRTVALFRLIAPKLTLRFAGGRMRLSKKTMSRILRGGMNGALMGDMLTTVGNGVAEDKELFHDTGYREEPLS</sequence>
<comment type="cofactor">
    <cofactor evidence="13">
        <name>[4Fe-4S] cluster</name>
        <dbReference type="ChEBI" id="CHEBI:49883"/>
    </cofactor>
    <text evidence="13">Binds 1 [4Fe-4S] cluster. The cluster is coordinated with 3 cysteines and an exchangeable S-adenosyl-L-methionine.</text>
</comment>
<keyword evidence="9 13" id="KW-0093">Biotin biosynthesis</keyword>
<keyword evidence="16" id="KW-1185">Reference proteome</keyword>
<dbReference type="PROSITE" id="PS51918">
    <property type="entry name" value="RADICAL_SAM"/>
    <property type="match status" value="1"/>
</dbReference>
<organism evidence="15 16">
    <name type="scientific">Heminiphilus faecis</name>
    <dbReference type="NCBI Taxonomy" id="2601703"/>
    <lineage>
        <taxon>Bacteria</taxon>
        <taxon>Pseudomonadati</taxon>
        <taxon>Bacteroidota</taxon>
        <taxon>Bacteroidia</taxon>
        <taxon>Bacteroidales</taxon>
        <taxon>Muribaculaceae</taxon>
        <taxon>Heminiphilus</taxon>
    </lineage>
</organism>
<evidence type="ECO:0000313" key="15">
    <source>
        <dbReference type="EMBL" id="MEY8244816.1"/>
    </source>
</evidence>
<reference evidence="15 16" key="1">
    <citation type="submission" date="2024-03" db="EMBL/GenBank/DDBJ databases">
        <title>Mouse gut bacterial collection (mGBC) of GemPharmatech.</title>
        <authorList>
            <person name="He Y."/>
            <person name="Dong L."/>
            <person name="Wu D."/>
            <person name="Gao X."/>
            <person name="Lin Z."/>
        </authorList>
    </citation>
    <scope>NUCLEOTIDE SEQUENCE [LARGE SCALE GENOMIC DNA]</scope>
    <source>
        <strain evidence="15 16">54-13</strain>
    </source>
</reference>
<protein>
    <recommendedName>
        <fullName evidence="3 13">Biotin synthase</fullName>
        <ecNumber evidence="3 13">2.8.1.6</ecNumber>
    </recommendedName>
</protein>
<name>A0ABV4CVG2_9BACT</name>
<evidence type="ECO:0000256" key="12">
    <source>
        <dbReference type="ARBA" id="ARBA00051157"/>
    </source>
</evidence>
<comment type="function">
    <text evidence="13">Catalyzes the conversion of dethiobiotin (DTB) to biotin by the insertion of a sulfur atom into dethiobiotin via a radical-based mechanism.</text>
</comment>
<keyword evidence="11 13" id="KW-0411">Iron-sulfur</keyword>
<evidence type="ECO:0000256" key="7">
    <source>
        <dbReference type="ARBA" id="ARBA00022714"/>
    </source>
</evidence>
<feature type="binding site" evidence="13">
    <location>
        <position position="65"/>
    </location>
    <ligand>
        <name>[4Fe-4S] cluster</name>
        <dbReference type="ChEBI" id="CHEBI:49883"/>
        <note>4Fe-4S-S-AdoMet</note>
    </ligand>
</feature>
<proteinExistence type="inferred from homology"/>
<dbReference type="EC" id="2.8.1.6" evidence="3 13"/>
<dbReference type="Gene3D" id="3.20.20.70">
    <property type="entry name" value="Aldolase class I"/>
    <property type="match status" value="1"/>
</dbReference>
<keyword evidence="6 13" id="KW-0949">S-adenosyl-L-methionine</keyword>
<evidence type="ECO:0000256" key="1">
    <source>
        <dbReference type="ARBA" id="ARBA00004942"/>
    </source>
</evidence>
<evidence type="ECO:0000256" key="6">
    <source>
        <dbReference type="ARBA" id="ARBA00022691"/>
    </source>
</evidence>
<dbReference type="Pfam" id="PF04055">
    <property type="entry name" value="Radical_SAM"/>
    <property type="match status" value="1"/>
</dbReference>
<gene>
    <name evidence="13 15" type="primary">bioB</name>
    <name evidence="15" type="ORF">AAK873_04165</name>
</gene>
<dbReference type="PANTHER" id="PTHR22976:SF2">
    <property type="entry name" value="BIOTIN SYNTHASE, MITOCHONDRIAL"/>
    <property type="match status" value="1"/>
</dbReference>
<dbReference type="PIRSF" id="PIRSF001619">
    <property type="entry name" value="Biotin_synth"/>
    <property type="match status" value="1"/>
</dbReference>
<evidence type="ECO:0000256" key="9">
    <source>
        <dbReference type="ARBA" id="ARBA00022756"/>
    </source>
</evidence>
<evidence type="ECO:0000256" key="8">
    <source>
        <dbReference type="ARBA" id="ARBA00022723"/>
    </source>
</evidence>
<evidence type="ECO:0000256" key="5">
    <source>
        <dbReference type="ARBA" id="ARBA00022679"/>
    </source>
</evidence>
<evidence type="ECO:0000313" key="16">
    <source>
        <dbReference type="Proteomes" id="UP001565200"/>
    </source>
</evidence>
<dbReference type="InterPro" id="IPR002684">
    <property type="entry name" value="Biotin_synth/BioAB"/>
</dbReference>
<dbReference type="HAMAP" id="MF_01694">
    <property type="entry name" value="BioB"/>
    <property type="match status" value="1"/>
</dbReference>
<dbReference type="SMART" id="SM00729">
    <property type="entry name" value="Elp3"/>
    <property type="match status" value="1"/>
</dbReference>
<dbReference type="GO" id="GO:0004076">
    <property type="term" value="F:biotin synthase activity"/>
    <property type="evidence" value="ECO:0007669"/>
    <property type="project" value="UniProtKB-EC"/>
</dbReference>
<evidence type="ECO:0000256" key="4">
    <source>
        <dbReference type="ARBA" id="ARBA00022485"/>
    </source>
</evidence>
<feature type="binding site" evidence="13">
    <location>
        <position position="61"/>
    </location>
    <ligand>
        <name>[4Fe-4S] cluster</name>
        <dbReference type="ChEBI" id="CHEBI:49883"/>
        <note>4Fe-4S-S-AdoMet</note>
    </ligand>
</feature>
<comment type="caution">
    <text evidence="15">The sequence shown here is derived from an EMBL/GenBank/DDBJ whole genome shotgun (WGS) entry which is preliminary data.</text>
</comment>
<evidence type="ECO:0000256" key="10">
    <source>
        <dbReference type="ARBA" id="ARBA00023004"/>
    </source>
</evidence>
<dbReference type="InterPro" id="IPR007197">
    <property type="entry name" value="rSAM"/>
</dbReference>
<dbReference type="NCBIfam" id="TIGR00433">
    <property type="entry name" value="bioB"/>
    <property type="match status" value="1"/>
</dbReference>
<dbReference type="SFLD" id="SFLDG01278">
    <property type="entry name" value="biotin_synthase_like"/>
    <property type="match status" value="1"/>
</dbReference>
<dbReference type="EMBL" id="JBCLPP010000008">
    <property type="protein sequence ID" value="MEY8244816.1"/>
    <property type="molecule type" value="Genomic_DNA"/>
</dbReference>
<evidence type="ECO:0000259" key="14">
    <source>
        <dbReference type="PROSITE" id="PS51918"/>
    </source>
</evidence>
<dbReference type="PANTHER" id="PTHR22976">
    <property type="entry name" value="BIOTIN SYNTHASE"/>
    <property type="match status" value="1"/>
</dbReference>
<dbReference type="InterPro" id="IPR013785">
    <property type="entry name" value="Aldolase_TIM"/>
</dbReference>
<keyword evidence="5 13" id="KW-0808">Transferase</keyword>
<feature type="binding site" evidence="13">
    <location>
        <position position="137"/>
    </location>
    <ligand>
        <name>[2Fe-2S] cluster</name>
        <dbReference type="ChEBI" id="CHEBI:190135"/>
    </ligand>
</feature>
<keyword evidence="10 13" id="KW-0408">Iron</keyword>
<dbReference type="InterPro" id="IPR006638">
    <property type="entry name" value="Elp3/MiaA/NifB-like_rSAM"/>
</dbReference>
<evidence type="ECO:0000256" key="3">
    <source>
        <dbReference type="ARBA" id="ARBA00012236"/>
    </source>
</evidence>
<dbReference type="Proteomes" id="UP001565200">
    <property type="component" value="Unassembled WGS sequence"/>
</dbReference>
<comment type="catalytic activity">
    <reaction evidence="12 13">
        <text>(4R,5S)-dethiobiotin + (sulfur carrier)-SH + 2 reduced [2Fe-2S]-[ferredoxin] + 2 S-adenosyl-L-methionine = (sulfur carrier)-H + biotin + 2 5'-deoxyadenosine + 2 L-methionine + 2 oxidized [2Fe-2S]-[ferredoxin]</text>
        <dbReference type="Rhea" id="RHEA:22060"/>
        <dbReference type="Rhea" id="RHEA-COMP:10000"/>
        <dbReference type="Rhea" id="RHEA-COMP:10001"/>
        <dbReference type="Rhea" id="RHEA-COMP:14737"/>
        <dbReference type="Rhea" id="RHEA-COMP:14739"/>
        <dbReference type="ChEBI" id="CHEBI:17319"/>
        <dbReference type="ChEBI" id="CHEBI:29917"/>
        <dbReference type="ChEBI" id="CHEBI:33737"/>
        <dbReference type="ChEBI" id="CHEBI:33738"/>
        <dbReference type="ChEBI" id="CHEBI:57586"/>
        <dbReference type="ChEBI" id="CHEBI:57844"/>
        <dbReference type="ChEBI" id="CHEBI:59789"/>
        <dbReference type="ChEBI" id="CHEBI:64428"/>
        <dbReference type="ChEBI" id="CHEBI:149473"/>
        <dbReference type="EC" id="2.8.1.6"/>
    </reaction>
</comment>
<dbReference type="SUPFAM" id="SSF102114">
    <property type="entry name" value="Radical SAM enzymes"/>
    <property type="match status" value="1"/>
</dbReference>
<comment type="similarity">
    <text evidence="2 13">Belongs to the radical SAM superfamily. Biotin synthase family.</text>
</comment>
<dbReference type="InterPro" id="IPR010722">
    <property type="entry name" value="BATS_dom"/>
</dbReference>
<comment type="cofactor">
    <cofactor evidence="13">
        <name>[2Fe-2S] cluster</name>
        <dbReference type="ChEBI" id="CHEBI:190135"/>
    </cofactor>
    <text evidence="13">Binds 1 [2Fe-2S] cluster. The cluster is coordinated with 3 cysteines and 1 arginine.</text>
</comment>
<feature type="domain" description="Radical SAM core" evidence="14">
    <location>
        <begin position="43"/>
        <end position="269"/>
    </location>
</feature>
<dbReference type="SMART" id="SM00876">
    <property type="entry name" value="BATS"/>
    <property type="match status" value="1"/>
</dbReference>
<evidence type="ECO:0000256" key="11">
    <source>
        <dbReference type="ARBA" id="ARBA00023014"/>
    </source>
</evidence>
<feature type="binding site" evidence="13">
    <location>
        <position position="197"/>
    </location>
    <ligand>
        <name>[2Fe-2S] cluster</name>
        <dbReference type="ChEBI" id="CHEBI:190135"/>
    </ligand>
</feature>
<feature type="binding site" evidence="13">
    <location>
        <position position="68"/>
    </location>
    <ligand>
        <name>[4Fe-4S] cluster</name>
        <dbReference type="ChEBI" id="CHEBI:49883"/>
        <note>4Fe-4S-S-AdoMet</note>
    </ligand>
</feature>
<keyword evidence="7 13" id="KW-0001">2Fe-2S</keyword>
<dbReference type="InterPro" id="IPR024177">
    <property type="entry name" value="Biotin_synthase"/>
</dbReference>
<comment type="subunit">
    <text evidence="13">Homodimer.</text>
</comment>
<keyword evidence="4 13" id="KW-0004">4Fe-4S</keyword>
<feature type="binding site" evidence="13">
    <location>
        <position position="105"/>
    </location>
    <ligand>
        <name>[2Fe-2S] cluster</name>
        <dbReference type="ChEBI" id="CHEBI:190135"/>
    </ligand>
</feature>
<dbReference type="RefSeq" id="WP_121698859.1">
    <property type="nucleotide sequence ID" value="NZ_JBCLPP010000008.1"/>
</dbReference>
<dbReference type="CDD" id="cd01335">
    <property type="entry name" value="Radical_SAM"/>
    <property type="match status" value="1"/>
</dbReference>
<comment type="pathway">
    <text evidence="1 13">Cofactor biosynthesis; biotin biosynthesis; biotin from 7,8-diaminononanoate: step 2/2.</text>
</comment>
<dbReference type="InterPro" id="IPR058240">
    <property type="entry name" value="rSAM_sf"/>
</dbReference>
<accession>A0ABV4CVG2</accession>
<evidence type="ECO:0000256" key="13">
    <source>
        <dbReference type="HAMAP-Rule" id="MF_01694"/>
    </source>
</evidence>
<dbReference type="SFLD" id="SFLDS00029">
    <property type="entry name" value="Radical_SAM"/>
    <property type="match status" value="1"/>
</dbReference>
<keyword evidence="8 13" id="KW-0479">Metal-binding</keyword>
<dbReference type="Pfam" id="PF06968">
    <property type="entry name" value="BATS"/>
    <property type="match status" value="1"/>
</dbReference>
<evidence type="ECO:0000256" key="2">
    <source>
        <dbReference type="ARBA" id="ARBA00010765"/>
    </source>
</evidence>